<dbReference type="EMBL" id="GBXM01101649">
    <property type="protein sequence ID" value="JAH06928.1"/>
    <property type="molecule type" value="Transcribed_RNA"/>
</dbReference>
<organism evidence="1">
    <name type="scientific">Anguilla anguilla</name>
    <name type="common">European freshwater eel</name>
    <name type="synonym">Muraena anguilla</name>
    <dbReference type="NCBI Taxonomy" id="7936"/>
    <lineage>
        <taxon>Eukaryota</taxon>
        <taxon>Metazoa</taxon>
        <taxon>Chordata</taxon>
        <taxon>Craniata</taxon>
        <taxon>Vertebrata</taxon>
        <taxon>Euteleostomi</taxon>
        <taxon>Actinopterygii</taxon>
        <taxon>Neopterygii</taxon>
        <taxon>Teleostei</taxon>
        <taxon>Anguilliformes</taxon>
        <taxon>Anguillidae</taxon>
        <taxon>Anguilla</taxon>
    </lineage>
</organism>
<name>A0A0E9PSV4_ANGAN</name>
<reference evidence="1" key="1">
    <citation type="submission" date="2014-11" db="EMBL/GenBank/DDBJ databases">
        <authorList>
            <person name="Amaro Gonzalez C."/>
        </authorList>
    </citation>
    <scope>NUCLEOTIDE SEQUENCE</scope>
</reference>
<evidence type="ECO:0000313" key="1">
    <source>
        <dbReference type="EMBL" id="JAH06928.1"/>
    </source>
</evidence>
<dbReference type="AlphaFoldDB" id="A0A0E9PSV4"/>
<proteinExistence type="predicted"/>
<reference evidence="1" key="2">
    <citation type="journal article" date="2015" name="Fish Shellfish Immunol.">
        <title>Early steps in the European eel (Anguilla anguilla)-Vibrio vulnificus interaction in the gills: Role of the RtxA13 toxin.</title>
        <authorList>
            <person name="Callol A."/>
            <person name="Pajuelo D."/>
            <person name="Ebbesson L."/>
            <person name="Teles M."/>
            <person name="MacKenzie S."/>
            <person name="Amaro C."/>
        </authorList>
    </citation>
    <scope>NUCLEOTIDE SEQUENCE</scope>
</reference>
<accession>A0A0E9PSV4</accession>
<sequence>MYTENKSTRPAQTFWLCLLQWAGSKLVTFHHLLKQGRSSCNQLNLLANLCETVKLQGYCRQNNQSKD</sequence>
<protein>
    <submittedName>
        <fullName evidence="1">Uncharacterized protein</fullName>
    </submittedName>
</protein>